<accession>A0ACC2L2X7</accession>
<proteinExistence type="predicted"/>
<dbReference type="Proteomes" id="UP001234297">
    <property type="component" value="Chromosome 6"/>
</dbReference>
<name>A0ACC2L2X7_PERAE</name>
<evidence type="ECO:0000313" key="1">
    <source>
        <dbReference type="EMBL" id="KAJ8627623.1"/>
    </source>
</evidence>
<comment type="caution">
    <text evidence="1">The sequence shown here is derived from an EMBL/GenBank/DDBJ whole genome shotgun (WGS) entry which is preliminary data.</text>
</comment>
<gene>
    <name evidence="1" type="ORF">MRB53_020930</name>
</gene>
<dbReference type="EMBL" id="CM056814">
    <property type="protein sequence ID" value="KAJ8627623.1"/>
    <property type="molecule type" value="Genomic_DNA"/>
</dbReference>
<keyword evidence="2" id="KW-1185">Reference proteome</keyword>
<sequence>MSSLHELLTKDGFKRRNPSKSANLKDRIAPNDSVALPIYLCRDRKSADFSKQQHKKALARTGSSVLSYKRVDSKSGRSNFESRVSEDGCSDGPAIDEAAVRAVISILGGYVGRFLKDESFRTRIRDTCSACLSRGSVDSNDTILTNMELCVDSIEQLAENQQTRSKESKKWSLRNSIRLLSIVASLNSPESKTRSTCGIPNSHLSALAQLYIAIVYKLDKNDRISSRHLLQVFCDSPSLARKHLLPDLWEHFFLPHLLHLKVWYSKEVELISDSILDDGKRERWMKLLRKVYNEHMDKGTAQFALYYKEWLKVGAKPPTVPTIALPSRPFYEFSKKRSASMSSNASIDKGLYQAVFGSPFERALVECREKHSGLLFEDGRDDPFSDRGSLVSKGGTFSESCSHKLVNSIHSDMGSNRRSSIQLHENPKAELPAETHKSEYLRIFSCRNEPATGVARQNGISKNETVEREPHFHVSLTKLNRAITTICTSESLIDCENSIRIVAKAWLESHEDPNLEMELSKEPFIEGLLEVLFSSEDDEILELAISILAELVVRNEVNRQMILNSDPHLEIFLRLLRSNSLFLKAAVLLYLLKPKAKQMLSPDWIPLVLRVLEFGDRLQTLFTIQCNPQTAVFYLLDQLMNGFDIDRNLENAKQVVSLGGLRLLIQRLELGDSFEKRTAASFMSSCIQADGICRHYLANNIKRASILELLLGNHSKSGGCAVSLLAELVCLHRRTQVNKFLNGLKNEGCLNTMHILLAYLQRAPLDQRPLVAAILLYLDLLGDSSQCSIYREEAVEAIISALECDSHNQTVQEQSTRALLLLGGRFSYTGEASAETWLLKQAGLDYVSSDLFTEKEIVADKITRMDEEEDATEECLRKVATVLLTSGNKRFFAALSKSIANGIPCLARACLVTVAWMSSSLISMENADLQSLASSTLVPRLLQSLNYDRALEERVLATLSLLNFVRNSGIECLSMRCPLDKELVSPLRNLAQVTWTANELLSITSGTSNLLH</sequence>
<reference evidence="1 2" key="1">
    <citation type="journal article" date="2022" name="Hortic Res">
        <title>A haplotype resolved chromosomal level avocado genome allows analysis of novel avocado genes.</title>
        <authorList>
            <person name="Nath O."/>
            <person name="Fletcher S.J."/>
            <person name="Hayward A."/>
            <person name="Shaw L.M."/>
            <person name="Masouleh A.K."/>
            <person name="Furtado A."/>
            <person name="Henry R.J."/>
            <person name="Mitter N."/>
        </authorList>
    </citation>
    <scope>NUCLEOTIDE SEQUENCE [LARGE SCALE GENOMIC DNA]</scope>
    <source>
        <strain evidence="2">cv. Hass</strain>
    </source>
</reference>
<protein>
    <submittedName>
        <fullName evidence="1">Uncharacterized protein</fullName>
    </submittedName>
</protein>
<organism evidence="1 2">
    <name type="scientific">Persea americana</name>
    <name type="common">Avocado</name>
    <dbReference type="NCBI Taxonomy" id="3435"/>
    <lineage>
        <taxon>Eukaryota</taxon>
        <taxon>Viridiplantae</taxon>
        <taxon>Streptophyta</taxon>
        <taxon>Embryophyta</taxon>
        <taxon>Tracheophyta</taxon>
        <taxon>Spermatophyta</taxon>
        <taxon>Magnoliopsida</taxon>
        <taxon>Magnoliidae</taxon>
        <taxon>Laurales</taxon>
        <taxon>Lauraceae</taxon>
        <taxon>Persea</taxon>
    </lineage>
</organism>
<evidence type="ECO:0000313" key="2">
    <source>
        <dbReference type="Proteomes" id="UP001234297"/>
    </source>
</evidence>